<dbReference type="GO" id="GO:0003677">
    <property type="term" value="F:DNA binding"/>
    <property type="evidence" value="ECO:0007669"/>
    <property type="project" value="InterPro"/>
</dbReference>
<sequence>MCKSQEIGARIKESRKLLKLSQTDLADALNKSLRTVQKYESGEIELNIATINDIAKVLKTSPAYLLGYYSTSNIEVTCVADLINFLFQLDDKQEVHFDLDIKKPKKDGKWSCSIVFDGQDKEHKHNSSICLILEDYENHRDLLETDWISKKSYTEWQEKKLAHYSDSLLTDKSDNHDE</sequence>
<accession>A0AAC9QT52</accession>
<dbReference type="Proteomes" id="UP000192391">
    <property type="component" value="Chromosome"/>
</dbReference>
<dbReference type="PROSITE" id="PS50943">
    <property type="entry name" value="HTH_CROC1"/>
    <property type="match status" value="1"/>
</dbReference>
<protein>
    <submittedName>
        <fullName evidence="2">Transcriptional regulator</fullName>
    </submittedName>
</protein>
<dbReference type="Gene3D" id="1.10.260.40">
    <property type="entry name" value="lambda repressor-like DNA-binding domains"/>
    <property type="match status" value="1"/>
</dbReference>
<organism evidence="2 3">
    <name type="scientific">Eubacterium limosum</name>
    <dbReference type="NCBI Taxonomy" id="1736"/>
    <lineage>
        <taxon>Bacteria</taxon>
        <taxon>Bacillati</taxon>
        <taxon>Bacillota</taxon>
        <taxon>Clostridia</taxon>
        <taxon>Eubacteriales</taxon>
        <taxon>Eubacteriaceae</taxon>
        <taxon>Eubacterium</taxon>
    </lineage>
</organism>
<evidence type="ECO:0000313" key="2">
    <source>
        <dbReference type="EMBL" id="ARD65220.1"/>
    </source>
</evidence>
<dbReference type="AlphaFoldDB" id="A0AAC9QT52"/>
<dbReference type="InterPro" id="IPR010982">
    <property type="entry name" value="Lambda_DNA-bd_dom_sf"/>
</dbReference>
<dbReference type="CDD" id="cd00093">
    <property type="entry name" value="HTH_XRE"/>
    <property type="match status" value="1"/>
</dbReference>
<dbReference type="SUPFAM" id="SSF47413">
    <property type="entry name" value="lambda repressor-like DNA-binding domains"/>
    <property type="match status" value="1"/>
</dbReference>
<dbReference type="RefSeq" id="WP_052237510.1">
    <property type="nucleotide sequence ID" value="NZ_CP019962.1"/>
</dbReference>
<name>A0AAC9QT52_EUBLI</name>
<gene>
    <name evidence="2" type="ORF">B2M23_06540</name>
</gene>
<evidence type="ECO:0000259" key="1">
    <source>
        <dbReference type="PROSITE" id="PS50943"/>
    </source>
</evidence>
<dbReference type="SMART" id="SM00530">
    <property type="entry name" value="HTH_XRE"/>
    <property type="match status" value="1"/>
</dbReference>
<proteinExistence type="predicted"/>
<dbReference type="Pfam" id="PF01381">
    <property type="entry name" value="HTH_3"/>
    <property type="match status" value="1"/>
</dbReference>
<feature type="domain" description="HTH cro/C1-type" evidence="1">
    <location>
        <begin position="11"/>
        <end position="65"/>
    </location>
</feature>
<dbReference type="EMBL" id="CP019962">
    <property type="protein sequence ID" value="ARD65220.1"/>
    <property type="molecule type" value="Genomic_DNA"/>
</dbReference>
<reference evidence="3" key="1">
    <citation type="journal article" date="2017" name="Sci. Rep.">
        <title>Determination of the Genome and Primary Transcriptome of Syngas Fermenting Eubacterium limosum ATCC 8486.</title>
        <authorList>
            <person name="Song Y."/>
            <person name="Shin J."/>
            <person name="Jeong Y."/>
            <person name="Jin S."/>
            <person name="Lee J.K."/>
            <person name="Kim D.R."/>
            <person name="Kim S.C."/>
            <person name="Cho S."/>
            <person name="Cho B.K."/>
        </authorList>
    </citation>
    <scope>NUCLEOTIDE SEQUENCE [LARGE SCALE GENOMIC DNA]</scope>
    <source>
        <strain evidence="3">ATCC 8486</strain>
    </source>
</reference>
<evidence type="ECO:0000313" key="3">
    <source>
        <dbReference type="Proteomes" id="UP000192391"/>
    </source>
</evidence>
<dbReference type="KEGG" id="elim:B2M23_06540"/>
<dbReference type="InterPro" id="IPR001387">
    <property type="entry name" value="Cro/C1-type_HTH"/>
</dbReference>